<dbReference type="AlphaFoldDB" id="A0A8J5V1M8"/>
<evidence type="ECO:0000313" key="2">
    <source>
        <dbReference type="Proteomes" id="UP000729402"/>
    </source>
</evidence>
<gene>
    <name evidence="1" type="ORF">GUJ93_ZPchr0001g33011</name>
</gene>
<sequence length="195" mass="21948">MATSQSYLGLIVLQMLRSLFPLSRILNSVPHLPWLSATTLVLEICFLDVSIFLFRIWLIGSDIFGFSKILIGEGCGHVLGLGERIFLLTGFGRRVLLKSQLPIQWLIGVTVRGALVPRIVSPTLGDLEVGREDHNKELIVLFNSKFLWWVRMKRGFQNPSTVEGFEVLRGKNCLSRIIGKKVVITLLHLKVLIPC</sequence>
<dbReference type="EMBL" id="JAAALK010000288">
    <property type="protein sequence ID" value="KAG8053957.1"/>
    <property type="molecule type" value="Genomic_DNA"/>
</dbReference>
<reference evidence="1" key="1">
    <citation type="journal article" date="2021" name="bioRxiv">
        <title>Whole Genome Assembly and Annotation of Northern Wild Rice, Zizania palustris L., Supports a Whole Genome Duplication in the Zizania Genus.</title>
        <authorList>
            <person name="Haas M."/>
            <person name="Kono T."/>
            <person name="Macchietto M."/>
            <person name="Millas R."/>
            <person name="McGilp L."/>
            <person name="Shao M."/>
            <person name="Duquette J."/>
            <person name="Hirsch C.N."/>
            <person name="Kimball J."/>
        </authorList>
    </citation>
    <scope>NUCLEOTIDE SEQUENCE</scope>
    <source>
        <tissue evidence="1">Fresh leaf tissue</tissue>
    </source>
</reference>
<organism evidence="1 2">
    <name type="scientific">Zizania palustris</name>
    <name type="common">Northern wild rice</name>
    <dbReference type="NCBI Taxonomy" id="103762"/>
    <lineage>
        <taxon>Eukaryota</taxon>
        <taxon>Viridiplantae</taxon>
        <taxon>Streptophyta</taxon>
        <taxon>Embryophyta</taxon>
        <taxon>Tracheophyta</taxon>
        <taxon>Spermatophyta</taxon>
        <taxon>Magnoliopsida</taxon>
        <taxon>Liliopsida</taxon>
        <taxon>Poales</taxon>
        <taxon>Poaceae</taxon>
        <taxon>BOP clade</taxon>
        <taxon>Oryzoideae</taxon>
        <taxon>Oryzeae</taxon>
        <taxon>Zizaniinae</taxon>
        <taxon>Zizania</taxon>
    </lineage>
</organism>
<reference evidence="1" key="2">
    <citation type="submission" date="2021-02" db="EMBL/GenBank/DDBJ databases">
        <authorList>
            <person name="Kimball J.A."/>
            <person name="Haas M.W."/>
            <person name="Macchietto M."/>
            <person name="Kono T."/>
            <person name="Duquette J."/>
            <person name="Shao M."/>
        </authorList>
    </citation>
    <scope>NUCLEOTIDE SEQUENCE</scope>
    <source>
        <tissue evidence="1">Fresh leaf tissue</tissue>
    </source>
</reference>
<protein>
    <submittedName>
        <fullName evidence="1">Uncharacterized protein</fullName>
    </submittedName>
</protein>
<accession>A0A8J5V1M8</accession>
<name>A0A8J5V1M8_ZIZPA</name>
<dbReference type="Proteomes" id="UP000729402">
    <property type="component" value="Unassembled WGS sequence"/>
</dbReference>
<evidence type="ECO:0000313" key="1">
    <source>
        <dbReference type="EMBL" id="KAG8053957.1"/>
    </source>
</evidence>
<keyword evidence="2" id="KW-1185">Reference proteome</keyword>
<comment type="caution">
    <text evidence="1">The sequence shown here is derived from an EMBL/GenBank/DDBJ whole genome shotgun (WGS) entry which is preliminary data.</text>
</comment>
<proteinExistence type="predicted"/>